<evidence type="ECO:0000313" key="1">
    <source>
        <dbReference type="EMBL" id="PIT88230.1"/>
    </source>
</evidence>
<dbReference type="InterPro" id="IPR029058">
    <property type="entry name" value="AB_hydrolase_fold"/>
</dbReference>
<proteinExistence type="predicted"/>
<dbReference type="Gene3D" id="3.40.50.1820">
    <property type="entry name" value="alpha/beta hydrolase"/>
    <property type="match status" value="1"/>
</dbReference>
<dbReference type="GO" id="GO:0016787">
    <property type="term" value="F:hydrolase activity"/>
    <property type="evidence" value="ECO:0007669"/>
    <property type="project" value="InterPro"/>
</dbReference>
<protein>
    <recommendedName>
        <fullName evidence="3">Serine hydrolase family protein</fullName>
    </recommendedName>
</protein>
<gene>
    <name evidence="1" type="ORF">COU29_03110</name>
</gene>
<dbReference type="PANTHER" id="PTHR15394">
    <property type="entry name" value="SERINE HYDROLASE RBBP9"/>
    <property type="match status" value="1"/>
</dbReference>
<organism evidence="1 2">
    <name type="scientific">Candidatus Magasanikbacteria bacterium CG10_big_fil_rev_8_21_14_0_10_36_32</name>
    <dbReference type="NCBI Taxonomy" id="1974646"/>
    <lineage>
        <taxon>Bacteria</taxon>
        <taxon>Candidatus Magasanikiibacteriota</taxon>
    </lineage>
</organism>
<accession>A0A2M6W664</accession>
<dbReference type="Proteomes" id="UP000231426">
    <property type="component" value="Unassembled WGS sequence"/>
</dbReference>
<evidence type="ECO:0000313" key="2">
    <source>
        <dbReference type="Proteomes" id="UP000231426"/>
    </source>
</evidence>
<dbReference type="SUPFAM" id="SSF53474">
    <property type="entry name" value="alpha/beta-Hydrolases"/>
    <property type="match status" value="1"/>
</dbReference>
<comment type="caution">
    <text evidence="1">The sequence shown here is derived from an EMBL/GenBank/DDBJ whole genome shotgun (WGS) entry which is preliminary data.</text>
</comment>
<dbReference type="AlphaFoldDB" id="A0A2M6W664"/>
<dbReference type="InterPro" id="IPR010662">
    <property type="entry name" value="RBBP9/YdeN"/>
</dbReference>
<name>A0A2M6W664_9BACT</name>
<reference evidence="2" key="1">
    <citation type="submission" date="2017-09" db="EMBL/GenBank/DDBJ databases">
        <title>Depth-based differentiation of microbial function through sediment-hosted aquifers and enrichment of novel symbionts in the deep terrestrial subsurface.</title>
        <authorList>
            <person name="Probst A.J."/>
            <person name="Ladd B."/>
            <person name="Jarett J.K."/>
            <person name="Geller-Mcgrath D.E."/>
            <person name="Sieber C.M.K."/>
            <person name="Emerson J.B."/>
            <person name="Anantharaman K."/>
            <person name="Thomas B.C."/>
            <person name="Malmstrom R."/>
            <person name="Stieglmeier M."/>
            <person name="Klingl A."/>
            <person name="Woyke T."/>
            <person name="Ryan C.M."/>
            <person name="Banfield J.F."/>
        </authorList>
    </citation>
    <scope>NUCLEOTIDE SEQUENCE [LARGE SCALE GENOMIC DNA]</scope>
</reference>
<sequence>MKKVFIIHGFEGSPNGGWRPWLMGELEKLDVYACALAMPSPENPICSEWVEEIFRHTERNKNDEIYLVGHSLGVPAILRYLESATAGINIAGAVLVSGPCEKIKDNKKIENFLEKPFDFKTIKSKAKKFTIIHGDNDPAVPFNHAEKLSDELNGKLVTISNGGHLNGGSGWYKLPECFESLRIMMSL</sequence>
<dbReference type="EMBL" id="PFBV01000004">
    <property type="protein sequence ID" value="PIT88230.1"/>
    <property type="molecule type" value="Genomic_DNA"/>
</dbReference>
<dbReference type="Pfam" id="PF06821">
    <property type="entry name" value="Ser_hydrolase"/>
    <property type="match status" value="1"/>
</dbReference>
<dbReference type="PANTHER" id="PTHR15394:SF3">
    <property type="entry name" value="SERINE HYDROLASE RBBP9"/>
    <property type="match status" value="1"/>
</dbReference>
<evidence type="ECO:0008006" key="3">
    <source>
        <dbReference type="Google" id="ProtNLM"/>
    </source>
</evidence>